<dbReference type="VEuPathDB" id="FungiDB:RO3G_03959"/>
<gene>
    <name evidence="2" type="ORF">RO3G_03959</name>
</gene>
<feature type="compositionally biased region" description="Basic and acidic residues" evidence="1">
    <location>
        <begin position="34"/>
        <end position="47"/>
    </location>
</feature>
<feature type="region of interest" description="Disordered" evidence="1">
    <location>
        <begin position="19"/>
        <end position="125"/>
    </location>
</feature>
<dbReference type="RefSeq" id="XP_067514650.1">
    <property type="nucleotide sequence ID" value="XM_067658549.1"/>
</dbReference>
<dbReference type="AlphaFoldDB" id="I1BSS4"/>
<dbReference type="EMBL" id="CH476733">
    <property type="protein sequence ID" value="EIE79254.1"/>
    <property type="molecule type" value="Genomic_DNA"/>
</dbReference>
<dbReference type="GeneID" id="93610930"/>
<protein>
    <submittedName>
        <fullName evidence="2">Uncharacterized protein</fullName>
    </submittedName>
</protein>
<accession>I1BSS4</accession>
<name>I1BSS4_RHIO9</name>
<dbReference type="Proteomes" id="UP000009138">
    <property type="component" value="Unassembled WGS sequence"/>
</dbReference>
<evidence type="ECO:0000256" key="1">
    <source>
        <dbReference type="SAM" id="MobiDB-lite"/>
    </source>
</evidence>
<organism evidence="2 3">
    <name type="scientific">Rhizopus delemar (strain RA 99-880 / ATCC MYA-4621 / FGSC 9543 / NRRL 43880)</name>
    <name type="common">Mucormycosis agent</name>
    <name type="synonym">Rhizopus arrhizus var. delemar</name>
    <dbReference type="NCBI Taxonomy" id="246409"/>
    <lineage>
        <taxon>Eukaryota</taxon>
        <taxon>Fungi</taxon>
        <taxon>Fungi incertae sedis</taxon>
        <taxon>Mucoromycota</taxon>
        <taxon>Mucoromycotina</taxon>
        <taxon>Mucoromycetes</taxon>
        <taxon>Mucorales</taxon>
        <taxon>Mucorineae</taxon>
        <taxon>Rhizopodaceae</taxon>
        <taxon>Rhizopus</taxon>
    </lineage>
</organism>
<feature type="compositionally biased region" description="Basic and acidic residues" evidence="1">
    <location>
        <begin position="73"/>
        <end position="108"/>
    </location>
</feature>
<evidence type="ECO:0000313" key="3">
    <source>
        <dbReference type="Proteomes" id="UP000009138"/>
    </source>
</evidence>
<feature type="compositionally biased region" description="Polar residues" evidence="1">
    <location>
        <begin position="22"/>
        <end position="32"/>
    </location>
</feature>
<sequence>MPNAKPSSHPFFQLLRRKSKESSMLTTVSSVIKDTPRYSLDSRRANNNDEASTSPSLKYSRRHSRSSSLSSLDKYKRQEQKKSSRKNTAESRKGDDISLERKDKEDKLIYPSTAMNHSHRPLKLK</sequence>
<reference evidence="2 3" key="1">
    <citation type="journal article" date="2009" name="PLoS Genet.">
        <title>Genomic analysis of the basal lineage fungus Rhizopus oryzae reveals a whole-genome duplication.</title>
        <authorList>
            <person name="Ma L.-J."/>
            <person name="Ibrahim A.S."/>
            <person name="Skory C."/>
            <person name="Grabherr M.G."/>
            <person name="Burger G."/>
            <person name="Butler M."/>
            <person name="Elias M."/>
            <person name="Idnurm A."/>
            <person name="Lang B.F."/>
            <person name="Sone T."/>
            <person name="Abe A."/>
            <person name="Calvo S.E."/>
            <person name="Corrochano L.M."/>
            <person name="Engels R."/>
            <person name="Fu J."/>
            <person name="Hansberg W."/>
            <person name="Kim J.-M."/>
            <person name="Kodira C.D."/>
            <person name="Koehrsen M.J."/>
            <person name="Liu B."/>
            <person name="Miranda-Saavedra D."/>
            <person name="O'Leary S."/>
            <person name="Ortiz-Castellanos L."/>
            <person name="Poulter R."/>
            <person name="Rodriguez-Romero J."/>
            <person name="Ruiz-Herrera J."/>
            <person name="Shen Y.-Q."/>
            <person name="Zeng Q."/>
            <person name="Galagan J."/>
            <person name="Birren B.W."/>
            <person name="Cuomo C.A."/>
            <person name="Wickes B.L."/>
        </authorList>
    </citation>
    <scope>NUCLEOTIDE SEQUENCE [LARGE SCALE GENOMIC DNA]</scope>
    <source>
        <strain evidence="3">RA 99-880 / ATCC MYA-4621 / FGSC 9543 / NRRL 43880</strain>
    </source>
</reference>
<proteinExistence type="predicted"/>
<keyword evidence="3" id="KW-1185">Reference proteome</keyword>
<evidence type="ECO:0000313" key="2">
    <source>
        <dbReference type="EMBL" id="EIE79254.1"/>
    </source>
</evidence>
<dbReference type="InParanoid" id="I1BSS4"/>